<dbReference type="AlphaFoldDB" id="A0A8S1BFX6"/>
<gene>
    <name evidence="3" type="ORF">APLA_LOCUS16105</name>
</gene>
<evidence type="ECO:0008006" key="5">
    <source>
        <dbReference type="Google" id="ProtNLM"/>
    </source>
</evidence>
<dbReference type="EMBL" id="CADEBD010000620">
    <property type="protein sequence ID" value="CAB3258105.1"/>
    <property type="molecule type" value="Genomic_DNA"/>
</dbReference>
<sequence length="352" mass="39732">MFYRMVLLMPVLLPTLVIKTACDNDTDGDVIVRYAGHAEADENRDQKIFVENKPSEAVTDGKALETKTEPSVATVHESHHLTTSTESTTPIEYMDETEGVVFVPNDAPTVRLEDEYARDGLGIHEVIGKKTVYDVMDGGVHVETESPHDHVIFVPGSNNYNVDPKEKEEKSGRRNTDKVKEEKRVVYPQYKLDCSNLDCNNSMKSICGGYTIVPLDKCIKYGARGERPFTFSRRIMDTPTKPKEDIALPKSFSSRRSMSMNVYGNFCSHPCPVTCPDDYEPQCAISATGQRRVFMNHCKLDDNSCLFSVVWHMRPLSECVGGKKADMRQNRYFIGWMRQVGILDNKGKLVLQ</sequence>
<dbReference type="Gene3D" id="3.30.60.30">
    <property type="match status" value="1"/>
</dbReference>
<feature type="chain" id="PRO_5035924773" description="Kazal-like domain-containing protein" evidence="2">
    <location>
        <begin position="23"/>
        <end position="352"/>
    </location>
</feature>
<proteinExistence type="predicted"/>
<evidence type="ECO:0000313" key="3">
    <source>
        <dbReference type="EMBL" id="CAB3258105.1"/>
    </source>
</evidence>
<protein>
    <recommendedName>
        <fullName evidence="5">Kazal-like domain-containing protein</fullName>
    </recommendedName>
</protein>
<feature type="compositionally biased region" description="Basic and acidic residues" evidence="1">
    <location>
        <begin position="163"/>
        <end position="180"/>
    </location>
</feature>
<organism evidence="3 4">
    <name type="scientific">Arctia plantaginis</name>
    <name type="common">Wood tiger moth</name>
    <name type="synonym">Phalaena plantaginis</name>
    <dbReference type="NCBI Taxonomy" id="874455"/>
    <lineage>
        <taxon>Eukaryota</taxon>
        <taxon>Metazoa</taxon>
        <taxon>Ecdysozoa</taxon>
        <taxon>Arthropoda</taxon>
        <taxon>Hexapoda</taxon>
        <taxon>Insecta</taxon>
        <taxon>Pterygota</taxon>
        <taxon>Neoptera</taxon>
        <taxon>Endopterygota</taxon>
        <taxon>Lepidoptera</taxon>
        <taxon>Glossata</taxon>
        <taxon>Ditrysia</taxon>
        <taxon>Noctuoidea</taxon>
        <taxon>Erebidae</taxon>
        <taxon>Arctiinae</taxon>
        <taxon>Arctia</taxon>
    </lineage>
</organism>
<accession>A0A8S1BFX6</accession>
<reference evidence="3 4" key="1">
    <citation type="submission" date="2020-04" db="EMBL/GenBank/DDBJ databases">
        <authorList>
            <person name="Wallbank WR R."/>
            <person name="Pardo Diaz C."/>
            <person name="Kozak K."/>
            <person name="Martin S."/>
            <person name="Jiggins C."/>
            <person name="Moest M."/>
            <person name="Warren A I."/>
            <person name="Byers J.R.P. K."/>
            <person name="Montejo-Kovacevich G."/>
            <person name="Yen C E."/>
        </authorList>
    </citation>
    <scope>NUCLEOTIDE SEQUENCE [LARGE SCALE GENOMIC DNA]</scope>
</reference>
<dbReference type="Proteomes" id="UP000494256">
    <property type="component" value="Unassembled WGS sequence"/>
</dbReference>
<name>A0A8S1BFX6_ARCPL</name>
<comment type="caution">
    <text evidence="3">The sequence shown here is derived from an EMBL/GenBank/DDBJ whole genome shotgun (WGS) entry which is preliminary data.</text>
</comment>
<keyword evidence="2" id="KW-0732">Signal</keyword>
<feature type="region of interest" description="Disordered" evidence="1">
    <location>
        <begin position="154"/>
        <end position="180"/>
    </location>
</feature>
<evidence type="ECO:0000256" key="1">
    <source>
        <dbReference type="SAM" id="MobiDB-lite"/>
    </source>
</evidence>
<evidence type="ECO:0000313" key="4">
    <source>
        <dbReference type="Proteomes" id="UP000494256"/>
    </source>
</evidence>
<feature type="signal peptide" evidence="2">
    <location>
        <begin position="1"/>
        <end position="22"/>
    </location>
</feature>
<evidence type="ECO:0000256" key="2">
    <source>
        <dbReference type="SAM" id="SignalP"/>
    </source>
</evidence>
<dbReference type="OrthoDB" id="7378754at2759"/>